<evidence type="ECO:0000313" key="2">
    <source>
        <dbReference type="EMBL" id="RYU09273.1"/>
    </source>
</evidence>
<dbReference type="RefSeq" id="WP_129989571.1">
    <property type="nucleotide sequence ID" value="NZ_SDPU01000036.1"/>
</dbReference>
<feature type="transmembrane region" description="Helical" evidence="1">
    <location>
        <begin position="65"/>
        <end position="83"/>
    </location>
</feature>
<evidence type="ECO:0000256" key="1">
    <source>
        <dbReference type="SAM" id="Phobius"/>
    </source>
</evidence>
<name>A0A4Q5IU79_9ACTN</name>
<gene>
    <name evidence="2" type="ORF">ETU37_22275</name>
</gene>
<keyword evidence="1" id="KW-1133">Transmembrane helix</keyword>
<sequence>MAALLVLRFLAELAMLGCLAYGGWGLGDDVLVSLALAVGLPLAAALVWGRWVAPRASHRLADPRRMGVEVVLFTAAVLVLVTGDPDASWFGVATWAAWLLSAPARGREPVPGRDRA</sequence>
<proteinExistence type="predicted"/>
<keyword evidence="1" id="KW-0472">Membrane</keyword>
<comment type="caution">
    <text evidence="2">The sequence shown here is derived from an EMBL/GenBank/DDBJ whole genome shotgun (WGS) entry which is preliminary data.</text>
</comment>
<protein>
    <submittedName>
        <fullName evidence="2">DUF2568 domain-containing protein</fullName>
    </submittedName>
</protein>
<dbReference type="Proteomes" id="UP000291189">
    <property type="component" value="Unassembled WGS sequence"/>
</dbReference>
<dbReference type="EMBL" id="SDPU01000036">
    <property type="protein sequence ID" value="RYU09273.1"/>
    <property type="molecule type" value="Genomic_DNA"/>
</dbReference>
<reference evidence="2 3" key="1">
    <citation type="submission" date="2019-01" db="EMBL/GenBank/DDBJ databases">
        <title>Nocardioides guangzhouensis sp. nov., an actinobacterium isolated from soil.</title>
        <authorList>
            <person name="Fu Y."/>
            <person name="Cai Y."/>
            <person name="Lin Z."/>
            <person name="Chen P."/>
        </authorList>
    </citation>
    <scope>NUCLEOTIDE SEQUENCE [LARGE SCALE GENOMIC DNA]</scope>
    <source>
        <strain evidence="2 3">NBRC 105384</strain>
    </source>
</reference>
<evidence type="ECO:0000313" key="3">
    <source>
        <dbReference type="Proteomes" id="UP000291189"/>
    </source>
</evidence>
<dbReference type="InterPro" id="IPR021214">
    <property type="entry name" value="DUF2568"/>
</dbReference>
<keyword evidence="3" id="KW-1185">Reference proteome</keyword>
<feature type="transmembrane region" description="Helical" evidence="1">
    <location>
        <begin position="30"/>
        <end position="53"/>
    </location>
</feature>
<dbReference type="Pfam" id="PF10823">
    <property type="entry name" value="DUF2568"/>
    <property type="match status" value="1"/>
</dbReference>
<dbReference type="AlphaFoldDB" id="A0A4Q5IU79"/>
<accession>A0A4Q5IU79</accession>
<organism evidence="2 3">
    <name type="scientific">Nocardioides iriomotensis</name>
    <dbReference type="NCBI Taxonomy" id="715784"/>
    <lineage>
        <taxon>Bacteria</taxon>
        <taxon>Bacillati</taxon>
        <taxon>Actinomycetota</taxon>
        <taxon>Actinomycetes</taxon>
        <taxon>Propionibacteriales</taxon>
        <taxon>Nocardioidaceae</taxon>
        <taxon>Nocardioides</taxon>
    </lineage>
</organism>
<keyword evidence="1" id="KW-0812">Transmembrane</keyword>